<evidence type="ECO:0000256" key="3">
    <source>
        <dbReference type="ARBA" id="ARBA00037338"/>
    </source>
</evidence>
<dbReference type="Proteomes" id="UP000799640">
    <property type="component" value="Unassembled WGS sequence"/>
</dbReference>
<dbReference type="InterPro" id="IPR001680">
    <property type="entry name" value="WD40_rpt"/>
</dbReference>
<evidence type="ECO:0000256" key="7">
    <source>
        <dbReference type="PROSITE-ProRule" id="PRU00221"/>
    </source>
</evidence>
<dbReference type="PANTHER" id="PTHR19854">
    <property type="entry name" value="TRANSDUCIN BETA-LIKE 3"/>
    <property type="match status" value="1"/>
</dbReference>
<evidence type="ECO:0000256" key="5">
    <source>
        <dbReference type="ARBA" id="ARBA00038749"/>
    </source>
</evidence>
<evidence type="ECO:0000256" key="1">
    <source>
        <dbReference type="ARBA" id="ARBA00022574"/>
    </source>
</evidence>
<dbReference type="SUPFAM" id="SSF50978">
    <property type="entry name" value="WD40 repeat-like"/>
    <property type="match status" value="1"/>
</dbReference>
<evidence type="ECO:0000256" key="4">
    <source>
        <dbReference type="ARBA" id="ARBA00037931"/>
    </source>
</evidence>
<dbReference type="InterPro" id="IPR015943">
    <property type="entry name" value="WD40/YVTN_repeat-like_dom_sf"/>
</dbReference>
<dbReference type="Pfam" id="PF00400">
    <property type="entry name" value="WD40"/>
    <property type="match status" value="3"/>
</dbReference>
<dbReference type="AlphaFoldDB" id="A0A6G1HKV7"/>
<dbReference type="PROSITE" id="PS00678">
    <property type="entry name" value="WD_REPEATS_1"/>
    <property type="match status" value="1"/>
</dbReference>
<feature type="repeat" description="WD" evidence="7">
    <location>
        <begin position="18"/>
        <end position="59"/>
    </location>
</feature>
<gene>
    <name evidence="9" type="ORF">EJ06DRAFT_516053</name>
</gene>
<evidence type="ECO:0000313" key="10">
    <source>
        <dbReference type="Proteomes" id="UP000799640"/>
    </source>
</evidence>
<accession>A0A6G1HKV7</accession>
<feature type="repeat" description="WD" evidence="7">
    <location>
        <begin position="394"/>
        <end position="409"/>
    </location>
</feature>
<dbReference type="PROSITE" id="PS50082">
    <property type="entry name" value="WD_REPEATS_2"/>
    <property type="match status" value="2"/>
</dbReference>
<dbReference type="InterPro" id="IPR036322">
    <property type="entry name" value="WD40_repeat_dom_sf"/>
</dbReference>
<name>A0A6G1HKV7_9PEZI</name>
<dbReference type="PANTHER" id="PTHR19854:SF1">
    <property type="entry name" value="GUANINE NUCLEOTIDE-BINDING PROTEIN SUBUNIT BETA-LIKE PROTEIN 1"/>
    <property type="match status" value="1"/>
</dbReference>
<evidence type="ECO:0000256" key="6">
    <source>
        <dbReference type="ARBA" id="ARBA00040563"/>
    </source>
</evidence>
<keyword evidence="1 7" id="KW-0853">WD repeat</keyword>
<dbReference type="EMBL" id="ML996706">
    <property type="protein sequence ID" value="KAF2396531.1"/>
    <property type="molecule type" value="Genomic_DNA"/>
</dbReference>
<dbReference type="OrthoDB" id="7668193at2759"/>
<dbReference type="SMART" id="SM00320">
    <property type="entry name" value="WD40"/>
    <property type="match status" value="4"/>
</dbReference>
<feature type="region of interest" description="Disordered" evidence="8">
    <location>
        <begin position="341"/>
        <end position="389"/>
    </location>
</feature>
<comment type="similarity">
    <text evidence="4">Belongs to the WD repeat ASA1 family.</text>
</comment>
<keyword evidence="2" id="KW-0677">Repeat</keyword>
<protein>
    <recommendedName>
        <fullName evidence="6">ASTRA-associated protein 1</fullName>
    </recommendedName>
</protein>
<feature type="compositionally biased region" description="Basic and acidic residues" evidence="8">
    <location>
        <begin position="379"/>
        <end position="388"/>
    </location>
</feature>
<dbReference type="Gene3D" id="2.130.10.10">
    <property type="entry name" value="YVTN repeat-like/Quinoprotein amine dehydrogenase"/>
    <property type="match status" value="2"/>
</dbReference>
<keyword evidence="10" id="KW-1185">Reference proteome</keyword>
<dbReference type="PROSITE" id="PS50294">
    <property type="entry name" value="WD_REPEATS_REGION"/>
    <property type="match status" value="1"/>
</dbReference>
<feature type="compositionally biased region" description="Basic and acidic residues" evidence="8">
    <location>
        <begin position="350"/>
        <end position="359"/>
    </location>
</feature>
<evidence type="ECO:0000256" key="2">
    <source>
        <dbReference type="ARBA" id="ARBA00022737"/>
    </source>
</evidence>
<sequence length="409" mass="44680">MTSIQKSQRPPARPSYILRGHISQIHALRFIRHNSRLISGDADGWLVIWKLNTMRPSAVWRAHASAILGLETWGTDCIISHGRDGALRIWQLKPEDEDTFSTALPVEDVDHRKQPWLLHSLPVNALNFCAFSLCANSTRSSDSSGPPPALIAVPGTKDGEALIYALPSEDAKHRVPPARSGQTGMLMALRLLRTGGTLHLLTGHESGLTAVQRLDSKMRSWATVYAATPHSQPVLSIDVARGLGRWYTSAADSVIAAHPLPLTLGGEESEPRKVVRTGHAGQQGLAVRSDGRVVATAGWDGKARVYSAKTLGELAVLKWHKEGCYALAFADILEEEDEREDSGIGIADVGPREEGEGRNGELLAPRSEELGMAASRLETTSKRREDKMRRTHWLAAGSKDGKVSLWDIY</sequence>
<dbReference type="InterPro" id="IPR019775">
    <property type="entry name" value="WD40_repeat_CS"/>
</dbReference>
<evidence type="ECO:0000256" key="8">
    <source>
        <dbReference type="SAM" id="MobiDB-lite"/>
    </source>
</evidence>
<organism evidence="9 10">
    <name type="scientific">Trichodelitschia bisporula</name>
    <dbReference type="NCBI Taxonomy" id="703511"/>
    <lineage>
        <taxon>Eukaryota</taxon>
        <taxon>Fungi</taxon>
        <taxon>Dikarya</taxon>
        <taxon>Ascomycota</taxon>
        <taxon>Pezizomycotina</taxon>
        <taxon>Dothideomycetes</taxon>
        <taxon>Dothideomycetes incertae sedis</taxon>
        <taxon>Phaeotrichales</taxon>
        <taxon>Phaeotrichaceae</taxon>
        <taxon>Trichodelitschia</taxon>
    </lineage>
</organism>
<comment type="function">
    <text evidence="3">Component of the ASTRA complex involved in chromatin remodeling.</text>
</comment>
<reference evidence="9" key="1">
    <citation type="journal article" date="2020" name="Stud. Mycol.">
        <title>101 Dothideomycetes genomes: a test case for predicting lifestyles and emergence of pathogens.</title>
        <authorList>
            <person name="Haridas S."/>
            <person name="Albert R."/>
            <person name="Binder M."/>
            <person name="Bloem J."/>
            <person name="Labutti K."/>
            <person name="Salamov A."/>
            <person name="Andreopoulos B."/>
            <person name="Baker S."/>
            <person name="Barry K."/>
            <person name="Bills G."/>
            <person name="Bluhm B."/>
            <person name="Cannon C."/>
            <person name="Castanera R."/>
            <person name="Culley D."/>
            <person name="Daum C."/>
            <person name="Ezra D."/>
            <person name="Gonzalez J."/>
            <person name="Henrissat B."/>
            <person name="Kuo A."/>
            <person name="Liang C."/>
            <person name="Lipzen A."/>
            <person name="Lutzoni F."/>
            <person name="Magnuson J."/>
            <person name="Mondo S."/>
            <person name="Nolan M."/>
            <person name="Ohm R."/>
            <person name="Pangilinan J."/>
            <person name="Park H.-J."/>
            <person name="Ramirez L."/>
            <person name="Alfaro M."/>
            <person name="Sun H."/>
            <person name="Tritt A."/>
            <person name="Yoshinaga Y."/>
            <person name="Zwiers L.-H."/>
            <person name="Turgeon B."/>
            <person name="Goodwin S."/>
            <person name="Spatafora J."/>
            <person name="Crous P."/>
            <person name="Grigoriev I."/>
        </authorList>
    </citation>
    <scope>NUCLEOTIDE SEQUENCE</scope>
    <source>
        <strain evidence="9">CBS 262.69</strain>
    </source>
</reference>
<proteinExistence type="inferred from homology"/>
<evidence type="ECO:0000313" key="9">
    <source>
        <dbReference type="EMBL" id="KAF2396531.1"/>
    </source>
</evidence>
<comment type="subunit">
    <text evidence="5">Component of the ASTRA chromatin remodeling machinery complex.</text>
</comment>